<evidence type="ECO:0000256" key="2">
    <source>
        <dbReference type="SAM" id="Phobius"/>
    </source>
</evidence>
<comment type="caution">
    <text evidence="3">The sequence shown here is derived from an EMBL/GenBank/DDBJ whole genome shotgun (WGS) entry which is preliminary data.</text>
</comment>
<dbReference type="PANTHER" id="PTHR33444">
    <property type="entry name" value="SI:DKEY-19B23.12-RELATED"/>
    <property type="match status" value="1"/>
</dbReference>
<dbReference type="InterPro" id="IPR040350">
    <property type="entry name" value="TMEM272"/>
</dbReference>
<dbReference type="EMBL" id="BLXT01001848">
    <property type="protein sequence ID" value="GFN88225.1"/>
    <property type="molecule type" value="Genomic_DNA"/>
</dbReference>
<feature type="region of interest" description="Disordered" evidence="1">
    <location>
        <begin position="1"/>
        <end position="34"/>
    </location>
</feature>
<feature type="transmembrane region" description="Helical" evidence="2">
    <location>
        <begin position="102"/>
        <end position="123"/>
    </location>
</feature>
<organism evidence="3 4">
    <name type="scientific">Plakobranchus ocellatus</name>
    <dbReference type="NCBI Taxonomy" id="259542"/>
    <lineage>
        <taxon>Eukaryota</taxon>
        <taxon>Metazoa</taxon>
        <taxon>Spiralia</taxon>
        <taxon>Lophotrochozoa</taxon>
        <taxon>Mollusca</taxon>
        <taxon>Gastropoda</taxon>
        <taxon>Heterobranchia</taxon>
        <taxon>Euthyneura</taxon>
        <taxon>Panpulmonata</taxon>
        <taxon>Sacoglossa</taxon>
        <taxon>Placobranchoidea</taxon>
        <taxon>Plakobranchidae</taxon>
        <taxon>Plakobranchus</taxon>
    </lineage>
</organism>
<name>A0AAV3Z0X5_9GAST</name>
<sequence>MSAMAPETSDEESTEMSAMAPETRSVTSESSSIGEFTAADERQISWNYSTRGLRQFVKSPKGMVITAVVVTIIVVFLTLKLAKIVTGAIHIGSCSLDPFVPIYLVSSGILFLIFLVILILVCVKCRHQGFSEGDDRVSPLHLLVLFYFFIHIVLQLAGSVCVIRAREDLQDQAGANMSAPVTESSVFIESKNVQLDRPEVTPPDPLMEIKVRIAPVITHPSKPLLQCSAELLDFAFAAVIFELIVSGLFFIFILASLYELAIIVRSEQSVDVKKTMTKGYKSQKLRA</sequence>
<keyword evidence="2" id="KW-1133">Transmembrane helix</keyword>
<reference evidence="3 4" key="1">
    <citation type="journal article" date="2021" name="Elife">
        <title>Chloroplast acquisition without the gene transfer in kleptoplastic sea slugs, Plakobranchus ocellatus.</title>
        <authorList>
            <person name="Maeda T."/>
            <person name="Takahashi S."/>
            <person name="Yoshida T."/>
            <person name="Shimamura S."/>
            <person name="Takaki Y."/>
            <person name="Nagai Y."/>
            <person name="Toyoda A."/>
            <person name="Suzuki Y."/>
            <person name="Arimoto A."/>
            <person name="Ishii H."/>
            <person name="Satoh N."/>
            <person name="Nishiyama T."/>
            <person name="Hasebe M."/>
            <person name="Maruyama T."/>
            <person name="Minagawa J."/>
            <person name="Obokata J."/>
            <person name="Shigenobu S."/>
        </authorList>
    </citation>
    <scope>NUCLEOTIDE SEQUENCE [LARGE SCALE GENOMIC DNA]</scope>
</reference>
<gene>
    <name evidence="3" type="ORF">PoB_001473100</name>
</gene>
<proteinExistence type="predicted"/>
<feature type="transmembrane region" description="Helical" evidence="2">
    <location>
        <begin position="63"/>
        <end position="82"/>
    </location>
</feature>
<evidence type="ECO:0008006" key="5">
    <source>
        <dbReference type="Google" id="ProtNLM"/>
    </source>
</evidence>
<dbReference type="PANTHER" id="PTHR33444:SF11">
    <property type="entry name" value="TRANSMEMBRANE PROTEIN 272-LIKE"/>
    <property type="match status" value="1"/>
</dbReference>
<keyword evidence="2" id="KW-0812">Transmembrane</keyword>
<protein>
    <recommendedName>
        <fullName evidence="5">Transmembrane protein</fullName>
    </recommendedName>
</protein>
<feature type="compositionally biased region" description="Polar residues" evidence="1">
    <location>
        <begin position="24"/>
        <end position="34"/>
    </location>
</feature>
<feature type="transmembrane region" description="Helical" evidence="2">
    <location>
        <begin position="234"/>
        <end position="258"/>
    </location>
</feature>
<evidence type="ECO:0000313" key="4">
    <source>
        <dbReference type="Proteomes" id="UP000735302"/>
    </source>
</evidence>
<keyword evidence="2" id="KW-0472">Membrane</keyword>
<dbReference type="Proteomes" id="UP000735302">
    <property type="component" value="Unassembled WGS sequence"/>
</dbReference>
<accession>A0AAV3Z0X5</accession>
<evidence type="ECO:0000313" key="3">
    <source>
        <dbReference type="EMBL" id="GFN88225.1"/>
    </source>
</evidence>
<keyword evidence="4" id="KW-1185">Reference proteome</keyword>
<feature type="transmembrane region" description="Helical" evidence="2">
    <location>
        <begin position="144"/>
        <end position="165"/>
    </location>
</feature>
<dbReference type="AlphaFoldDB" id="A0AAV3Z0X5"/>
<evidence type="ECO:0000256" key="1">
    <source>
        <dbReference type="SAM" id="MobiDB-lite"/>
    </source>
</evidence>